<dbReference type="AlphaFoldDB" id="A0A7I4CH58"/>
<dbReference type="InterPro" id="IPR036758">
    <property type="entry name" value="At5g01610-like"/>
</dbReference>
<dbReference type="OrthoDB" id="744548at2759"/>
<dbReference type="Pfam" id="PF04398">
    <property type="entry name" value="DUF538"/>
    <property type="match status" value="1"/>
</dbReference>
<dbReference type="SUPFAM" id="SSF141562">
    <property type="entry name" value="At5g01610-like"/>
    <property type="match status" value="1"/>
</dbReference>
<dbReference type="FunCoup" id="A0A7I4CH58">
    <property type="interactions" value="1578"/>
</dbReference>
<organism evidence="1 2">
    <name type="scientific">Physcomitrium patens</name>
    <name type="common">Spreading-leaved earth moss</name>
    <name type="synonym">Physcomitrella patens</name>
    <dbReference type="NCBI Taxonomy" id="3218"/>
    <lineage>
        <taxon>Eukaryota</taxon>
        <taxon>Viridiplantae</taxon>
        <taxon>Streptophyta</taxon>
        <taxon>Embryophyta</taxon>
        <taxon>Bryophyta</taxon>
        <taxon>Bryophytina</taxon>
        <taxon>Bryopsida</taxon>
        <taxon>Funariidae</taxon>
        <taxon>Funariales</taxon>
        <taxon>Funariaceae</taxon>
        <taxon>Physcomitrium</taxon>
    </lineage>
</organism>
<dbReference type="EnsemblPlants" id="Pp3c23_7860V3.4">
    <property type="protein sequence ID" value="Pp3c23_7860V3.4"/>
    <property type="gene ID" value="Pp3c23_7860"/>
</dbReference>
<dbReference type="InterPro" id="IPR007493">
    <property type="entry name" value="DUF538"/>
</dbReference>
<sequence>MCTRGPASSSTLRCCSTLSPWPLCGVCGKDHHQSIAMESICRLGAMKFHTALIAVLLLTFLSASQARLISSDASDVYEKLETFGFPEGLLPHTVTNYILEPSGKFTLYLEGRCPVLIEDKYPLIYDKVITGMLSYGRLQGLKGISVKAYYVWWSITGIALGDDHSLFFEIGILSARFPYNNFDDPPVCGMRSSAEAAFMDPIPLQ</sequence>
<dbReference type="Proteomes" id="UP000006727">
    <property type="component" value="Chromosome 23"/>
</dbReference>
<evidence type="ECO:0000313" key="1">
    <source>
        <dbReference type="EnsemblPlants" id="Pp3c23_7860V3.4"/>
    </source>
</evidence>
<dbReference type="EMBL" id="ABEU02000023">
    <property type="status" value="NOT_ANNOTATED_CDS"/>
    <property type="molecule type" value="Genomic_DNA"/>
</dbReference>
<dbReference type="PANTHER" id="PTHR31676">
    <property type="entry name" value="T31J12.3 PROTEIN-RELATED"/>
    <property type="match status" value="1"/>
</dbReference>
<gene>
    <name evidence="1" type="primary">LOC112276116</name>
</gene>
<reference evidence="1 2" key="1">
    <citation type="journal article" date="2008" name="Science">
        <title>The Physcomitrella genome reveals evolutionary insights into the conquest of land by plants.</title>
        <authorList>
            <person name="Rensing S."/>
            <person name="Lang D."/>
            <person name="Zimmer A."/>
            <person name="Terry A."/>
            <person name="Salamov A."/>
            <person name="Shapiro H."/>
            <person name="Nishiyama T."/>
            <person name="Perroud P.-F."/>
            <person name="Lindquist E."/>
            <person name="Kamisugi Y."/>
            <person name="Tanahashi T."/>
            <person name="Sakakibara K."/>
            <person name="Fujita T."/>
            <person name="Oishi K."/>
            <person name="Shin-I T."/>
            <person name="Kuroki Y."/>
            <person name="Toyoda A."/>
            <person name="Suzuki Y."/>
            <person name="Hashimoto A."/>
            <person name="Yamaguchi K."/>
            <person name="Sugano A."/>
            <person name="Kohara Y."/>
            <person name="Fujiyama A."/>
            <person name="Anterola A."/>
            <person name="Aoki S."/>
            <person name="Ashton N."/>
            <person name="Barbazuk W.B."/>
            <person name="Barker E."/>
            <person name="Bennetzen J."/>
            <person name="Bezanilla M."/>
            <person name="Blankenship R."/>
            <person name="Cho S.H."/>
            <person name="Dutcher S."/>
            <person name="Estelle M."/>
            <person name="Fawcett J.A."/>
            <person name="Gundlach H."/>
            <person name="Hanada K."/>
            <person name="Heyl A."/>
            <person name="Hicks K.A."/>
            <person name="Hugh J."/>
            <person name="Lohr M."/>
            <person name="Mayer K."/>
            <person name="Melkozernov A."/>
            <person name="Murata T."/>
            <person name="Nelson D."/>
            <person name="Pils B."/>
            <person name="Prigge M."/>
            <person name="Reiss B."/>
            <person name="Renner T."/>
            <person name="Rombauts S."/>
            <person name="Rushton P."/>
            <person name="Sanderfoot A."/>
            <person name="Schween G."/>
            <person name="Shiu S.-H."/>
            <person name="Stueber K."/>
            <person name="Theodoulou F.L."/>
            <person name="Tu H."/>
            <person name="Van de Peer Y."/>
            <person name="Verrier P.J."/>
            <person name="Waters E."/>
            <person name="Wood A."/>
            <person name="Yang L."/>
            <person name="Cove D."/>
            <person name="Cuming A."/>
            <person name="Hasebe M."/>
            <person name="Lucas S."/>
            <person name="Mishler D.B."/>
            <person name="Reski R."/>
            <person name="Grigoriev I."/>
            <person name="Quatrano R.S."/>
            <person name="Boore J.L."/>
        </authorList>
    </citation>
    <scope>NUCLEOTIDE SEQUENCE [LARGE SCALE GENOMIC DNA]</scope>
    <source>
        <strain evidence="1 2">cv. Gransden 2004</strain>
    </source>
</reference>
<dbReference type="Gene3D" id="2.30.240.10">
    <property type="entry name" value="At5g01610-like"/>
    <property type="match status" value="1"/>
</dbReference>
<keyword evidence="2" id="KW-1185">Reference proteome</keyword>
<protein>
    <submittedName>
        <fullName evidence="1">Uncharacterized protein</fullName>
    </submittedName>
</protein>
<accession>A0A7I4CH58</accession>
<dbReference type="Gramene" id="Pp3c23_7860V3.4">
    <property type="protein sequence ID" value="Pp3c23_7860V3.4"/>
    <property type="gene ID" value="Pp3c23_7860"/>
</dbReference>
<name>A0A7I4CH58_PHYPA</name>
<reference evidence="1" key="3">
    <citation type="submission" date="2020-12" db="UniProtKB">
        <authorList>
            <consortium name="EnsemblPlants"/>
        </authorList>
    </citation>
    <scope>IDENTIFICATION</scope>
</reference>
<proteinExistence type="predicted"/>
<dbReference type="PANTHER" id="PTHR31676:SF76">
    <property type="entry name" value="OS05G0362300 PROTEIN"/>
    <property type="match status" value="1"/>
</dbReference>
<dbReference type="InParanoid" id="A0A7I4CH58"/>
<reference evidence="1 2" key="2">
    <citation type="journal article" date="2018" name="Plant J.">
        <title>The Physcomitrella patens chromosome-scale assembly reveals moss genome structure and evolution.</title>
        <authorList>
            <person name="Lang D."/>
            <person name="Ullrich K.K."/>
            <person name="Murat F."/>
            <person name="Fuchs J."/>
            <person name="Jenkins J."/>
            <person name="Haas F.B."/>
            <person name="Piednoel M."/>
            <person name="Gundlach H."/>
            <person name="Van Bel M."/>
            <person name="Meyberg R."/>
            <person name="Vives C."/>
            <person name="Morata J."/>
            <person name="Symeonidi A."/>
            <person name="Hiss M."/>
            <person name="Muchero W."/>
            <person name="Kamisugi Y."/>
            <person name="Saleh O."/>
            <person name="Blanc G."/>
            <person name="Decker E.L."/>
            <person name="van Gessel N."/>
            <person name="Grimwood J."/>
            <person name="Hayes R.D."/>
            <person name="Graham S.W."/>
            <person name="Gunter L.E."/>
            <person name="McDaniel S.F."/>
            <person name="Hoernstein S.N.W."/>
            <person name="Larsson A."/>
            <person name="Li F.W."/>
            <person name="Perroud P.F."/>
            <person name="Phillips J."/>
            <person name="Ranjan P."/>
            <person name="Rokshar D.S."/>
            <person name="Rothfels C.J."/>
            <person name="Schneider L."/>
            <person name="Shu S."/>
            <person name="Stevenson D.W."/>
            <person name="Thummler F."/>
            <person name="Tillich M."/>
            <person name="Villarreal Aguilar J.C."/>
            <person name="Widiez T."/>
            <person name="Wong G.K."/>
            <person name="Wymore A."/>
            <person name="Zhang Y."/>
            <person name="Zimmer A.D."/>
            <person name="Quatrano R.S."/>
            <person name="Mayer K.F.X."/>
            <person name="Goodstein D."/>
            <person name="Casacuberta J.M."/>
            <person name="Vandepoele K."/>
            <person name="Reski R."/>
            <person name="Cuming A.C."/>
            <person name="Tuskan G.A."/>
            <person name="Maumus F."/>
            <person name="Salse J."/>
            <person name="Schmutz J."/>
            <person name="Rensing S.A."/>
        </authorList>
    </citation>
    <scope>NUCLEOTIDE SEQUENCE [LARGE SCALE GENOMIC DNA]</scope>
    <source>
        <strain evidence="1 2">cv. Gransden 2004</strain>
    </source>
</reference>
<evidence type="ECO:0000313" key="2">
    <source>
        <dbReference type="Proteomes" id="UP000006727"/>
    </source>
</evidence>